<keyword evidence="4" id="KW-1185">Reference proteome</keyword>
<accession>A0A8X7BQ86</accession>
<feature type="signal peptide" evidence="2">
    <location>
        <begin position="1"/>
        <end position="23"/>
    </location>
</feature>
<feature type="chain" id="PRO_5036473484" evidence="2">
    <location>
        <begin position="24"/>
        <end position="117"/>
    </location>
</feature>
<dbReference type="OrthoDB" id="10478750at2759"/>
<dbReference type="EMBL" id="BMAV01002030">
    <property type="protein sequence ID" value="GFY40666.1"/>
    <property type="molecule type" value="Genomic_DNA"/>
</dbReference>
<sequence>MKLLYLAIALMCLLSNLNTSAHAAEEGKDKEGKGKGKGKCPGVPQRLCPTFETKCCKTEDCETGEICCEGNCKFQCMKEKDIKGPLRTPEINLSKEKCKEYNKTESFVTTNPSVTKM</sequence>
<comment type="caution">
    <text evidence="3">The sequence shown here is derived from an EMBL/GenBank/DDBJ whole genome shotgun (WGS) entry which is preliminary data.</text>
</comment>
<feature type="region of interest" description="Disordered" evidence="1">
    <location>
        <begin position="23"/>
        <end position="42"/>
    </location>
</feature>
<evidence type="ECO:0000313" key="3">
    <source>
        <dbReference type="EMBL" id="GFY40666.1"/>
    </source>
</evidence>
<reference evidence="3" key="1">
    <citation type="submission" date="2020-08" db="EMBL/GenBank/DDBJ databases">
        <title>Multicomponent nature underlies the extraordinary mechanical properties of spider dragline silk.</title>
        <authorList>
            <person name="Kono N."/>
            <person name="Nakamura H."/>
            <person name="Mori M."/>
            <person name="Yoshida Y."/>
            <person name="Ohtoshi R."/>
            <person name="Malay A.D."/>
            <person name="Moran D.A.P."/>
            <person name="Tomita M."/>
            <person name="Numata K."/>
            <person name="Arakawa K."/>
        </authorList>
    </citation>
    <scope>NUCLEOTIDE SEQUENCE</scope>
</reference>
<keyword evidence="2" id="KW-0732">Signal</keyword>
<evidence type="ECO:0000313" key="4">
    <source>
        <dbReference type="Proteomes" id="UP000886998"/>
    </source>
</evidence>
<proteinExistence type="predicted"/>
<dbReference type="AlphaFoldDB" id="A0A8X7BQ86"/>
<feature type="compositionally biased region" description="Basic and acidic residues" evidence="1">
    <location>
        <begin position="23"/>
        <end position="34"/>
    </location>
</feature>
<name>A0A8X7BQ86_9ARAC</name>
<protein>
    <submittedName>
        <fullName evidence="3">Uncharacterized protein</fullName>
    </submittedName>
</protein>
<evidence type="ECO:0000256" key="1">
    <source>
        <dbReference type="SAM" id="MobiDB-lite"/>
    </source>
</evidence>
<evidence type="ECO:0000256" key="2">
    <source>
        <dbReference type="SAM" id="SignalP"/>
    </source>
</evidence>
<dbReference type="Proteomes" id="UP000886998">
    <property type="component" value="Unassembled WGS sequence"/>
</dbReference>
<organism evidence="3 4">
    <name type="scientific">Trichonephila inaurata madagascariensis</name>
    <dbReference type="NCBI Taxonomy" id="2747483"/>
    <lineage>
        <taxon>Eukaryota</taxon>
        <taxon>Metazoa</taxon>
        <taxon>Ecdysozoa</taxon>
        <taxon>Arthropoda</taxon>
        <taxon>Chelicerata</taxon>
        <taxon>Arachnida</taxon>
        <taxon>Araneae</taxon>
        <taxon>Araneomorphae</taxon>
        <taxon>Entelegynae</taxon>
        <taxon>Araneoidea</taxon>
        <taxon>Nephilidae</taxon>
        <taxon>Trichonephila</taxon>
        <taxon>Trichonephila inaurata</taxon>
    </lineage>
</organism>
<gene>
    <name evidence="3" type="ORF">TNIN_482231</name>
</gene>